<dbReference type="AlphaFoldDB" id="A0A432WLT5"/>
<organism evidence="1 2">
    <name type="scientific">Aliidiomarina soli</name>
    <dbReference type="NCBI Taxonomy" id="1928574"/>
    <lineage>
        <taxon>Bacteria</taxon>
        <taxon>Pseudomonadati</taxon>
        <taxon>Pseudomonadota</taxon>
        <taxon>Gammaproteobacteria</taxon>
        <taxon>Alteromonadales</taxon>
        <taxon>Idiomarinaceae</taxon>
        <taxon>Aliidiomarina</taxon>
    </lineage>
</organism>
<sequence length="392" mass="45086">MQDDTMTSRLPPSLRNLTGVDYAVALFEHCACLVPLASPYKRQQIQWLKQGRQQQQLSHLAKACLLMAKKAEQGFHPEQVLARLARHTQYQVAAEFIARAYLNDKYSDDYTAACEASEDEDELPPLQLPYSLTDDVKPMPASLVRALINWPQKDALFKQVVAMLEQQSALSQLLCRYATAYTPQGHVLGLKQSLLLTGPQRSRELVLLSHFESSLTRPQFPLRKSLLTRRQLITQMLFMFEEQQQIEFPCRVELLSWLVVYDAWRNPAWTGHRHWRRDSGAKPWRLQRWLRSSRTYSHRVATRLCQYWQLPSALPGLLLTEKPSNSLQAALALSIASVEWLELLAEQSSHQSLVRELQPALALLNEFDHHDYHRLVHQAAWACGYHCPTGDL</sequence>
<comment type="caution">
    <text evidence="1">The sequence shown here is derived from an EMBL/GenBank/DDBJ whole genome shotgun (WGS) entry which is preliminary data.</text>
</comment>
<keyword evidence="2" id="KW-1185">Reference proteome</keyword>
<proteinExistence type="predicted"/>
<gene>
    <name evidence="1" type="ORF">CWE14_01195</name>
</gene>
<accession>A0A432WLT5</accession>
<dbReference type="Proteomes" id="UP000287823">
    <property type="component" value="Unassembled WGS sequence"/>
</dbReference>
<name>A0A432WLT5_9GAMM</name>
<evidence type="ECO:0000313" key="2">
    <source>
        <dbReference type="Proteomes" id="UP000287823"/>
    </source>
</evidence>
<protein>
    <submittedName>
        <fullName evidence="1">Uncharacterized protein</fullName>
    </submittedName>
</protein>
<dbReference type="RefSeq" id="WP_126797705.1">
    <property type="nucleotide sequence ID" value="NZ_PIPO01000001.1"/>
</dbReference>
<evidence type="ECO:0000313" key="1">
    <source>
        <dbReference type="EMBL" id="RUO34649.1"/>
    </source>
</evidence>
<reference evidence="1 2" key="1">
    <citation type="journal article" date="2011" name="Front. Microbiol.">
        <title>Genomic signatures of strain selection and enhancement in Bacillus atrophaeus var. globigii, a historical biowarfare simulant.</title>
        <authorList>
            <person name="Gibbons H.S."/>
            <person name="Broomall S.M."/>
            <person name="McNew L.A."/>
            <person name="Daligault H."/>
            <person name="Chapman C."/>
            <person name="Bruce D."/>
            <person name="Karavis M."/>
            <person name="Krepps M."/>
            <person name="McGregor P.A."/>
            <person name="Hong C."/>
            <person name="Park K.H."/>
            <person name="Akmal A."/>
            <person name="Feldman A."/>
            <person name="Lin J.S."/>
            <person name="Chang W.E."/>
            <person name="Higgs B.W."/>
            <person name="Demirev P."/>
            <person name="Lindquist J."/>
            <person name="Liem A."/>
            <person name="Fochler E."/>
            <person name="Read T.D."/>
            <person name="Tapia R."/>
            <person name="Johnson S."/>
            <person name="Bishop-Lilly K.A."/>
            <person name="Detter C."/>
            <person name="Han C."/>
            <person name="Sozhamannan S."/>
            <person name="Rosenzweig C.N."/>
            <person name="Skowronski E.W."/>
        </authorList>
    </citation>
    <scope>NUCLEOTIDE SEQUENCE [LARGE SCALE GENOMIC DNA]</scope>
    <source>
        <strain evidence="1 2">Y4G10-17</strain>
    </source>
</reference>
<dbReference type="EMBL" id="PIPO01000001">
    <property type="protein sequence ID" value="RUO34649.1"/>
    <property type="molecule type" value="Genomic_DNA"/>
</dbReference>